<sequence length="96" mass="10686">MELHPTLNESETAGGDSFLTFQQAIQRLQGDWPMLIDPCVDWRFAIQCQRQLLSTVHCSLLNSQSGISLEGLISINYKLAISKQLVHNEGGQLKSS</sequence>
<proteinExistence type="predicted"/>
<gene>
    <name evidence="1" type="ORF">HPP92_028253</name>
</gene>
<accession>A0A835P6T7</accession>
<keyword evidence="2" id="KW-1185">Reference proteome</keyword>
<evidence type="ECO:0000313" key="2">
    <source>
        <dbReference type="Proteomes" id="UP000636800"/>
    </source>
</evidence>
<protein>
    <submittedName>
        <fullName evidence="1">Uncharacterized protein</fullName>
    </submittedName>
</protein>
<evidence type="ECO:0000313" key="1">
    <source>
        <dbReference type="EMBL" id="KAG0447619.1"/>
    </source>
</evidence>
<dbReference type="EMBL" id="JADCNL010000444">
    <property type="protein sequence ID" value="KAG0447619.1"/>
    <property type="molecule type" value="Genomic_DNA"/>
</dbReference>
<dbReference type="Proteomes" id="UP000636800">
    <property type="component" value="Unassembled WGS sequence"/>
</dbReference>
<organism evidence="1 2">
    <name type="scientific">Vanilla planifolia</name>
    <name type="common">Vanilla</name>
    <dbReference type="NCBI Taxonomy" id="51239"/>
    <lineage>
        <taxon>Eukaryota</taxon>
        <taxon>Viridiplantae</taxon>
        <taxon>Streptophyta</taxon>
        <taxon>Embryophyta</taxon>
        <taxon>Tracheophyta</taxon>
        <taxon>Spermatophyta</taxon>
        <taxon>Magnoliopsida</taxon>
        <taxon>Liliopsida</taxon>
        <taxon>Asparagales</taxon>
        <taxon>Orchidaceae</taxon>
        <taxon>Vanilloideae</taxon>
        <taxon>Vanilleae</taxon>
        <taxon>Vanilla</taxon>
    </lineage>
</organism>
<dbReference type="AlphaFoldDB" id="A0A835P6T7"/>
<dbReference type="OrthoDB" id="2019572at2759"/>
<comment type="caution">
    <text evidence="1">The sequence shown here is derived from an EMBL/GenBank/DDBJ whole genome shotgun (WGS) entry which is preliminary data.</text>
</comment>
<reference evidence="1 2" key="1">
    <citation type="journal article" date="2020" name="Nat. Food">
        <title>A phased Vanilla planifolia genome enables genetic improvement of flavour and production.</title>
        <authorList>
            <person name="Hasing T."/>
            <person name="Tang H."/>
            <person name="Brym M."/>
            <person name="Khazi F."/>
            <person name="Huang T."/>
            <person name="Chambers A.H."/>
        </authorList>
    </citation>
    <scope>NUCLEOTIDE SEQUENCE [LARGE SCALE GENOMIC DNA]</scope>
    <source>
        <tissue evidence="1">Leaf</tissue>
    </source>
</reference>
<name>A0A835P6T7_VANPL</name>